<protein>
    <submittedName>
        <fullName evidence="2">Unannotated protein</fullName>
    </submittedName>
</protein>
<proteinExistence type="predicted"/>
<dbReference type="EMBL" id="CAFBLP010000021">
    <property type="protein sequence ID" value="CAB4875100.1"/>
    <property type="molecule type" value="Genomic_DNA"/>
</dbReference>
<sequence>MTMSFLDKAKEKATQLTQAAKEKVDDIKDDRKVDDLLDDIGRIIFRQRTEGAQPDDDATIDGIVAQLKELDAKGANVLDKPAPPAEPASAPAPEQAATLPPPPPPPAG</sequence>
<feature type="region of interest" description="Disordered" evidence="1">
    <location>
        <begin position="1"/>
        <end position="24"/>
    </location>
</feature>
<evidence type="ECO:0000313" key="2">
    <source>
        <dbReference type="EMBL" id="CAB4875100.1"/>
    </source>
</evidence>
<gene>
    <name evidence="2" type="ORF">UFOPK3376_01076</name>
</gene>
<feature type="region of interest" description="Disordered" evidence="1">
    <location>
        <begin position="75"/>
        <end position="108"/>
    </location>
</feature>
<feature type="compositionally biased region" description="Pro residues" evidence="1">
    <location>
        <begin position="99"/>
        <end position="108"/>
    </location>
</feature>
<organism evidence="2">
    <name type="scientific">freshwater metagenome</name>
    <dbReference type="NCBI Taxonomy" id="449393"/>
    <lineage>
        <taxon>unclassified sequences</taxon>
        <taxon>metagenomes</taxon>
        <taxon>ecological metagenomes</taxon>
    </lineage>
</organism>
<accession>A0A6J7E1X6</accession>
<dbReference type="AlphaFoldDB" id="A0A6J7E1X6"/>
<reference evidence="2" key="1">
    <citation type="submission" date="2020-05" db="EMBL/GenBank/DDBJ databases">
        <authorList>
            <person name="Chiriac C."/>
            <person name="Salcher M."/>
            <person name="Ghai R."/>
            <person name="Kavagutti S V."/>
        </authorList>
    </citation>
    <scope>NUCLEOTIDE SEQUENCE</scope>
</reference>
<evidence type="ECO:0000256" key="1">
    <source>
        <dbReference type="SAM" id="MobiDB-lite"/>
    </source>
</evidence>
<feature type="compositionally biased region" description="Low complexity" evidence="1">
    <location>
        <begin position="87"/>
        <end position="98"/>
    </location>
</feature>
<name>A0A6J7E1X6_9ZZZZ</name>